<dbReference type="PANTHER" id="PTHR11439">
    <property type="entry name" value="GAG-POL-RELATED RETROTRANSPOSON"/>
    <property type="match status" value="1"/>
</dbReference>
<dbReference type="Pfam" id="PF07727">
    <property type="entry name" value="RVT_2"/>
    <property type="match status" value="2"/>
</dbReference>
<evidence type="ECO:0000313" key="3">
    <source>
        <dbReference type="EMBL" id="KAF7762621.1"/>
    </source>
</evidence>
<dbReference type="Proteomes" id="UP000629468">
    <property type="component" value="Unassembled WGS sequence"/>
</dbReference>
<dbReference type="InterPro" id="IPR013103">
    <property type="entry name" value="RVT_2"/>
</dbReference>
<feature type="domain" description="Reverse transcriptase Ty1/copia-type" evidence="2">
    <location>
        <begin position="229"/>
        <end position="319"/>
    </location>
</feature>
<gene>
    <name evidence="3" type="ORF">Agabi119p4_9214</name>
</gene>
<reference evidence="3 4" key="1">
    <citation type="journal article" name="Sci. Rep.">
        <title>Telomere-to-telomere assembled and centromere annotated genomes of the two main subspecies of the button mushroom Agaricus bisporus reveal especially polymorphic chromosome ends.</title>
        <authorList>
            <person name="Sonnenberg A.S.M."/>
            <person name="Sedaghat-Telgerd N."/>
            <person name="Lavrijssen B."/>
            <person name="Ohm R.A."/>
            <person name="Hendrickx P.M."/>
            <person name="Scholtmeijer K."/>
            <person name="Baars J.J.P."/>
            <person name="van Peer A."/>
        </authorList>
    </citation>
    <scope>NUCLEOTIDE SEQUENCE [LARGE SCALE GENOMIC DNA]</scope>
    <source>
        <strain evidence="3 4">H119_p4</strain>
    </source>
</reference>
<feature type="compositionally biased region" description="Basic and acidic residues" evidence="1">
    <location>
        <begin position="55"/>
        <end position="69"/>
    </location>
</feature>
<dbReference type="PANTHER" id="PTHR11439:SF483">
    <property type="entry name" value="PEPTIDE SYNTHASE GLIP-LIKE, PUTATIVE (AFU_ORTHOLOGUE AFUA_3G12920)-RELATED"/>
    <property type="match status" value="1"/>
</dbReference>
<proteinExistence type="predicted"/>
<sequence>MYPLDVPSTSSDSNIIAPRPLPITTLHPVPASLTPTSQPAPTVKPSSDGSQDSESESKRDTRPSARMRDSLEYLGRAKVNLASVVLDADTKVPKTFTEAMRRADLWLEPMRRELEMMRGKDVYRLVPRPEGKNVVQSRWVFANKYDDTGAIVSRKACLVAKGFTQVIGEDYDKMYALVARLESVRLVNFVSAFLNSENVFEVFMEQPPGFEEGGVTSYYTSRADPQIRSRVVGDELTLTSTWTDDILGVSSTQAGKVRAKQELEKSYELKDLGTASFILGMKMERDEKTGTVTLSQCAYCERILDRFHMADAKPRSTPLPAGLTLSTDDAPKSLEEMKDMKNIPYREALGSLMWLQVATRPDLSYAVNLLSRFASNPGRAHWNAIKHTIAYLKGTLDYGISYHRDGTLQPFGYVNADYAGDTNTRRSTEGHIFFVAGGPVSWASKRQETVALLTVEAEYMALIRATQQAIWLSKFMREVGLDQEKLINVFADNNGAIANTQNNKNHRRTKHIDVKHHFIKQKVMMGEVTFTYVPSAENLANILTKPLARNAVVRCCRGMGLLPTLLK</sequence>
<comment type="caution">
    <text evidence="3">The sequence shown here is derived from an EMBL/GenBank/DDBJ whole genome shotgun (WGS) entry which is preliminary data.</text>
</comment>
<evidence type="ECO:0000259" key="2">
    <source>
        <dbReference type="Pfam" id="PF07727"/>
    </source>
</evidence>
<evidence type="ECO:0000256" key="1">
    <source>
        <dbReference type="SAM" id="MobiDB-lite"/>
    </source>
</evidence>
<dbReference type="EMBL" id="JABXXO010000012">
    <property type="protein sequence ID" value="KAF7762621.1"/>
    <property type="molecule type" value="Genomic_DNA"/>
</dbReference>
<protein>
    <recommendedName>
        <fullName evidence="2">Reverse transcriptase Ty1/copia-type domain-containing protein</fullName>
    </recommendedName>
</protein>
<dbReference type="AlphaFoldDB" id="A0A8H7C626"/>
<feature type="domain" description="Reverse transcriptase Ty1/copia-type" evidence="2">
    <location>
        <begin position="121"/>
        <end position="213"/>
    </location>
</feature>
<evidence type="ECO:0000313" key="4">
    <source>
        <dbReference type="Proteomes" id="UP000629468"/>
    </source>
</evidence>
<dbReference type="CDD" id="cd09272">
    <property type="entry name" value="RNase_HI_RT_Ty1"/>
    <property type="match status" value="1"/>
</dbReference>
<feature type="region of interest" description="Disordered" evidence="1">
    <location>
        <begin position="1"/>
        <end position="69"/>
    </location>
</feature>
<name>A0A8H7C626_AGABI</name>
<organism evidence="3 4">
    <name type="scientific">Agaricus bisporus var. burnettii</name>
    <dbReference type="NCBI Taxonomy" id="192524"/>
    <lineage>
        <taxon>Eukaryota</taxon>
        <taxon>Fungi</taxon>
        <taxon>Dikarya</taxon>
        <taxon>Basidiomycota</taxon>
        <taxon>Agaricomycotina</taxon>
        <taxon>Agaricomycetes</taxon>
        <taxon>Agaricomycetidae</taxon>
        <taxon>Agaricales</taxon>
        <taxon>Agaricineae</taxon>
        <taxon>Agaricaceae</taxon>
        <taxon>Agaricus</taxon>
    </lineage>
</organism>
<accession>A0A8H7C626</accession>